<keyword evidence="3" id="KW-1185">Reference proteome</keyword>
<evidence type="ECO:0000256" key="1">
    <source>
        <dbReference type="SAM" id="MobiDB-lite"/>
    </source>
</evidence>
<feature type="compositionally biased region" description="Low complexity" evidence="1">
    <location>
        <begin position="11"/>
        <end position="23"/>
    </location>
</feature>
<accession>A0A218Z6I6</accession>
<dbReference type="Proteomes" id="UP000242519">
    <property type="component" value="Unassembled WGS sequence"/>
</dbReference>
<name>A0A218Z6I6_9HELO</name>
<organism evidence="2 3">
    <name type="scientific">Diplocarpon coronariae</name>
    <dbReference type="NCBI Taxonomy" id="2795749"/>
    <lineage>
        <taxon>Eukaryota</taxon>
        <taxon>Fungi</taxon>
        <taxon>Dikarya</taxon>
        <taxon>Ascomycota</taxon>
        <taxon>Pezizomycotina</taxon>
        <taxon>Leotiomycetes</taxon>
        <taxon>Helotiales</taxon>
        <taxon>Drepanopezizaceae</taxon>
        <taxon>Diplocarpon</taxon>
    </lineage>
</organism>
<feature type="region of interest" description="Disordered" evidence="1">
    <location>
        <begin position="1"/>
        <end position="141"/>
    </location>
</feature>
<dbReference type="InParanoid" id="A0A218Z6I6"/>
<evidence type="ECO:0000313" key="3">
    <source>
        <dbReference type="Proteomes" id="UP000242519"/>
    </source>
</evidence>
<comment type="caution">
    <text evidence="2">The sequence shown here is derived from an EMBL/GenBank/DDBJ whole genome shotgun (WGS) entry which is preliminary data.</text>
</comment>
<feature type="compositionally biased region" description="Gly residues" evidence="1">
    <location>
        <begin position="93"/>
        <end position="104"/>
    </location>
</feature>
<proteinExistence type="predicted"/>
<protein>
    <submittedName>
        <fullName evidence="2">Uncharacterized protein</fullName>
    </submittedName>
</protein>
<evidence type="ECO:0000313" key="2">
    <source>
        <dbReference type="EMBL" id="OWP03382.1"/>
    </source>
</evidence>
<gene>
    <name evidence="2" type="ORF">B2J93_7400</name>
</gene>
<dbReference type="AlphaFoldDB" id="A0A218Z6I6"/>
<dbReference type="EMBL" id="MZNU01000176">
    <property type="protein sequence ID" value="OWP03382.1"/>
    <property type="molecule type" value="Genomic_DNA"/>
</dbReference>
<sequence>MGGGEPTSFSGTTVLGLPGTGVPRTGYARKARGPRDPVSSGSRGDGGLPEYAAAAPRGLSGAWDGHRPAWPPRCWPHPGKAGGRLGRRDGREGGWGPAGKGTSPGGPCPEPSPAPEGRDTAPRETCPCRAVRADREPSPAAGIELAIQNGRPHGATDGRVRRANLQIWWPRPSRCASPHALPAD</sequence>
<reference evidence="2 3" key="1">
    <citation type="submission" date="2017-04" db="EMBL/GenBank/DDBJ databases">
        <title>Draft genome sequence of Marssonina coronaria NL1: causal agent of apple blotch.</title>
        <authorList>
            <person name="Cheng Q."/>
        </authorList>
    </citation>
    <scope>NUCLEOTIDE SEQUENCE [LARGE SCALE GENOMIC DNA]</scope>
    <source>
        <strain evidence="2 3">NL1</strain>
    </source>
</reference>